<dbReference type="AlphaFoldDB" id="A0AA38WW09"/>
<protein>
    <recommendedName>
        <fullName evidence="5">Oxidoreductase</fullName>
    </recommendedName>
</protein>
<comment type="caution">
    <text evidence="3">The sequence shown here is derived from an EMBL/GenBank/DDBJ whole genome shotgun (WGS) entry which is preliminary data.</text>
</comment>
<dbReference type="EMBL" id="JAPDRK010000028">
    <property type="protein sequence ID" value="KAJ9602168.1"/>
    <property type="molecule type" value="Genomic_DNA"/>
</dbReference>
<evidence type="ECO:0008006" key="5">
    <source>
        <dbReference type="Google" id="ProtNLM"/>
    </source>
</evidence>
<dbReference type="InterPro" id="IPR051450">
    <property type="entry name" value="Gfo/Idh/MocA_Oxidoreductases"/>
</dbReference>
<evidence type="ECO:0000313" key="4">
    <source>
        <dbReference type="Proteomes" id="UP001172673"/>
    </source>
</evidence>
<dbReference type="Gene3D" id="3.40.50.720">
    <property type="entry name" value="NAD(P)-binding Rossmann-like Domain"/>
    <property type="match status" value="1"/>
</dbReference>
<keyword evidence="4" id="KW-1185">Reference proteome</keyword>
<evidence type="ECO:0000259" key="2">
    <source>
        <dbReference type="Pfam" id="PF02894"/>
    </source>
</evidence>
<dbReference type="Proteomes" id="UP001172673">
    <property type="component" value="Unassembled WGS sequence"/>
</dbReference>
<accession>A0AA38WW09</accession>
<dbReference type="InterPro" id="IPR000683">
    <property type="entry name" value="Gfo/Idh/MocA-like_OxRdtase_N"/>
</dbReference>
<sequence length="367" mass="39915">MLKPKIRIAIAGSSGVIGQRHLQHVLEEQDAVLAAIMLAISDCDSNVPGVAKQLNVPFFKDTLDFIEAYKAGSLGADAIILATPTHTHVPLTKQLAGLGLAVLIEKPVATSATEGRDLLRACQDDEGGVYMVGHHRRHHGQVRAVKHAVDSGSLGTVVGVNGVWTWRKSESYFQVPWRQRVGAGGVILTNAIHEIDMLQYWLGDISEVYALEGVKTRPFPVDSTVQITLKFASGPIGSFFLSDATTSGTSWEAATGENPDFPVTGEPTLSLFGTRGSISIPSLTRFHYDNRPDAEKNWNFPLEMDDTARQLLDTVPPFARQLQHFIAATRREVEPNCSISEALSAVFVVEAIFKSLESHSPVAVDRL</sequence>
<dbReference type="InterPro" id="IPR004104">
    <property type="entry name" value="Gfo/Idh/MocA-like_OxRdtase_C"/>
</dbReference>
<dbReference type="SUPFAM" id="SSF51735">
    <property type="entry name" value="NAD(P)-binding Rossmann-fold domains"/>
    <property type="match status" value="1"/>
</dbReference>
<name>A0AA38WW09_9EURO</name>
<evidence type="ECO:0000313" key="3">
    <source>
        <dbReference type="EMBL" id="KAJ9602168.1"/>
    </source>
</evidence>
<dbReference type="InterPro" id="IPR036291">
    <property type="entry name" value="NAD(P)-bd_dom_sf"/>
</dbReference>
<dbReference type="SUPFAM" id="SSF55347">
    <property type="entry name" value="Glyceraldehyde-3-phosphate dehydrogenase-like, C-terminal domain"/>
    <property type="match status" value="1"/>
</dbReference>
<proteinExistence type="predicted"/>
<dbReference type="Pfam" id="PF01408">
    <property type="entry name" value="GFO_IDH_MocA"/>
    <property type="match status" value="1"/>
</dbReference>
<organism evidence="3 4">
    <name type="scientific">Cladophialophora chaetospira</name>
    <dbReference type="NCBI Taxonomy" id="386627"/>
    <lineage>
        <taxon>Eukaryota</taxon>
        <taxon>Fungi</taxon>
        <taxon>Dikarya</taxon>
        <taxon>Ascomycota</taxon>
        <taxon>Pezizomycotina</taxon>
        <taxon>Eurotiomycetes</taxon>
        <taxon>Chaetothyriomycetidae</taxon>
        <taxon>Chaetothyriales</taxon>
        <taxon>Herpotrichiellaceae</taxon>
        <taxon>Cladophialophora</taxon>
    </lineage>
</organism>
<dbReference type="Pfam" id="PF02894">
    <property type="entry name" value="GFO_IDH_MocA_C"/>
    <property type="match status" value="1"/>
</dbReference>
<evidence type="ECO:0000259" key="1">
    <source>
        <dbReference type="Pfam" id="PF01408"/>
    </source>
</evidence>
<dbReference type="PANTHER" id="PTHR43377:SF1">
    <property type="entry name" value="BILIVERDIN REDUCTASE A"/>
    <property type="match status" value="1"/>
</dbReference>
<dbReference type="GO" id="GO:0000166">
    <property type="term" value="F:nucleotide binding"/>
    <property type="evidence" value="ECO:0007669"/>
    <property type="project" value="InterPro"/>
</dbReference>
<feature type="domain" description="Gfo/Idh/MocA-like oxidoreductase C-terminal" evidence="2">
    <location>
        <begin position="146"/>
        <end position="364"/>
    </location>
</feature>
<reference evidence="3" key="1">
    <citation type="submission" date="2022-10" db="EMBL/GenBank/DDBJ databases">
        <title>Culturing micro-colonial fungi from biological soil crusts in the Mojave desert and describing Neophaeococcomyces mojavensis, and introducing the new genera and species Taxawa tesnikishii.</title>
        <authorList>
            <person name="Kurbessoian T."/>
            <person name="Stajich J.E."/>
        </authorList>
    </citation>
    <scope>NUCLEOTIDE SEQUENCE</scope>
    <source>
        <strain evidence="3">TK_41</strain>
    </source>
</reference>
<feature type="domain" description="Gfo/Idh/MocA-like oxidoreductase N-terminal" evidence="1">
    <location>
        <begin position="6"/>
        <end position="134"/>
    </location>
</feature>
<gene>
    <name evidence="3" type="ORF">H2200_013288</name>
</gene>
<dbReference type="PANTHER" id="PTHR43377">
    <property type="entry name" value="BILIVERDIN REDUCTASE A"/>
    <property type="match status" value="1"/>
</dbReference>
<dbReference type="Gene3D" id="3.30.360.10">
    <property type="entry name" value="Dihydrodipicolinate Reductase, domain 2"/>
    <property type="match status" value="1"/>
</dbReference>